<feature type="transmembrane region" description="Helical" evidence="1">
    <location>
        <begin position="38"/>
        <end position="57"/>
    </location>
</feature>
<evidence type="ECO:0000256" key="1">
    <source>
        <dbReference type="SAM" id="Phobius"/>
    </source>
</evidence>
<dbReference type="EMBL" id="FMZP01000029">
    <property type="protein sequence ID" value="SDD54422.1"/>
    <property type="molecule type" value="Genomic_DNA"/>
</dbReference>
<protein>
    <submittedName>
        <fullName evidence="2">Uncharacterized protein</fullName>
    </submittedName>
</protein>
<evidence type="ECO:0000313" key="2">
    <source>
        <dbReference type="EMBL" id="SDD54422.1"/>
    </source>
</evidence>
<gene>
    <name evidence="3" type="ORF">SAMN04488694_11760</name>
    <name evidence="2" type="ORF">SAMN05192552_102930</name>
</gene>
<organism evidence="2 5">
    <name type="scientific">Natrinema hispanicum</name>
    <dbReference type="NCBI Taxonomy" id="392421"/>
    <lineage>
        <taxon>Archaea</taxon>
        <taxon>Methanobacteriati</taxon>
        <taxon>Methanobacteriota</taxon>
        <taxon>Stenosarchaea group</taxon>
        <taxon>Halobacteria</taxon>
        <taxon>Halobacteriales</taxon>
        <taxon>Natrialbaceae</taxon>
        <taxon>Natrinema</taxon>
    </lineage>
</organism>
<dbReference type="Proteomes" id="UP000199320">
    <property type="component" value="Unassembled WGS sequence"/>
</dbReference>
<name>A0A1G6VLD9_9EURY</name>
<dbReference type="RefSeq" id="WP_139246222.1">
    <property type="nucleotide sequence ID" value="NZ_FMZP01000029.1"/>
</dbReference>
<dbReference type="Proteomes" id="UP000324021">
    <property type="component" value="Unassembled WGS sequence"/>
</dbReference>
<keyword evidence="4" id="KW-1185">Reference proteome</keyword>
<proteinExistence type="predicted"/>
<keyword evidence="1" id="KW-0812">Transmembrane</keyword>
<sequence length="63" mass="6984">MEEISLEHPLIFTGVVVVVWILLWIGIEVILFNDDVTGAVITGTASGLAFALLYIVLRRQTEK</sequence>
<accession>A0A1G6VLD9</accession>
<reference evidence="4 5" key="2">
    <citation type="submission" date="2016-10" db="EMBL/GenBank/DDBJ databases">
        <authorList>
            <person name="Varghese N."/>
            <person name="Submissions S."/>
        </authorList>
    </citation>
    <scope>NUCLEOTIDE SEQUENCE [LARGE SCALE GENOMIC DNA]</scope>
    <source>
        <strain evidence="2 5">CDM_1</strain>
        <strain evidence="4">CDM_6</strain>
    </source>
</reference>
<evidence type="ECO:0000313" key="3">
    <source>
        <dbReference type="EMBL" id="SET92862.1"/>
    </source>
</evidence>
<reference evidence="3" key="1">
    <citation type="submission" date="2016-10" db="EMBL/GenBank/DDBJ databases">
        <authorList>
            <person name="de Groot N.N."/>
        </authorList>
    </citation>
    <scope>NUCLEOTIDE SEQUENCE [LARGE SCALE GENOMIC DNA]</scope>
    <source>
        <strain evidence="3">CDM_6</strain>
    </source>
</reference>
<evidence type="ECO:0000313" key="4">
    <source>
        <dbReference type="Proteomes" id="UP000199320"/>
    </source>
</evidence>
<dbReference type="EMBL" id="FOIC01000017">
    <property type="protein sequence ID" value="SET92862.1"/>
    <property type="molecule type" value="Genomic_DNA"/>
</dbReference>
<keyword evidence="1" id="KW-1133">Transmembrane helix</keyword>
<dbReference type="AlphaFoldDB" id="A0A1G6VLD9"/>
<feature type="transmembrane region" description="Helical" evidence="1">
    <location>
        <begin position="12"/>
        <end position="32"/>
    </location>
</feature>
<keyword evidence="1" id="KW-0472">Membrane</keyword>
<evidence type="ECO:0000313" key="5">
    <source>
        <dbReference type="Proteomes" id="UP000324021"/>
    </source>
</evidence>
<dbReference type="STRING" id="392421.SAMN04488694_11760"/>